<proteinExistence type="predicted"/>
<dbReference type="RefSeq" id="WP_010047313.1">
    <property type="nucleotide sequence ID" value="NZ_LT962942.1"/>
</dbReference>
<dbReference type="AlphaFoldDB" id="A0A2N9B219"/>
<organism evidence="2 3">
    <name type="scientific">Streptomyces chartreusis NRRL 3882</name>
    <dbReference type="NCBI Taxonomy" id="1079985"/>
    <lineage>
        <taxon>Bacteria</taxon>
        <taxon>Bacillati</taxon>
        <taxon>Actinomycetota</taxon>
        <taxon>Actinomycetes</taxon>
        <taxon>Kitasatosporales</taxon>
        <taxon>Streptomycetaceae</taxon>
        <taxon>Streptomyces</taxon>
    </lineage>
</organism>
<name>A0A2N9B219_STRCX</name>
<dbReference type="OrthoDB" id="2406922at2"/>
<accession>A0A2N9B219</accession>
<protein>
    <submittedName>
        <fullName evidence="2">Uncharacterized protein</fullName>
    </submittedName>
</protein>
<dbReference type="EMBL" id="LT963352">
    <property type="protein sequence ID" value="SOR77388.1"/>
    <property type="molecule type" value="Genomic_DNA"/>
</dbReference>
<sequence length="639" mass="69899">MPRSEPTAVMAKSARRLAMEEARRSKRPSRGDRPAGTTEQPDRVLDGAGFERLLKQTLASARSAPSTADMIETLITLGGHLKREDADRSSTRAEAAAIRMLTRAGRAPGPGEPGGTGKPGSHDGAVFTSSLALTPHGRMVVTVPGNRTLPPEAAATGVAARISWTQEDLDEYRTLLLEVDRRTAQETEECRALLAEMGEDGRKAAVDTIRNAVFLVPPVMFFQGSAVYSNLRGDGNLTGKTLLPTHPDCFLHHLDRLPLELWLDEETVVISCLWLLHASGGPNRIESFNGYQLSLDNIADNFRAMRDVYTEADPGADVAELPDGTPHVSQLRDLAPQLARARAGLVDNRRLHYEINATTRRKAERVLPRTSGTSAQERGICARLSPLLPRSASDFGAVLTALREDREWLGRPCNGSPTGFEALIHTTVAASVELFGADFALSRGIRSLPKLVDALDRQAWKEIVSWELPEFYCCVVPSANALALHDGDRARVADSAWAMSARMQYNTWHVMPGNLPKDPAVQARDFLAPHALPDIAVHSDLHHRGHVANNIRYSARSPEQVMVAGLAFKSLTDLRVMRCEGDPFNQTELLAVTQVAGFLAGVSQMVAEAARDGRPVEVTAFDHHWHRKTIIDNVLEHHV</sequence>
<keyword evidence="3" id="KW-1185">Reference proteome</keyword>
<feature type="compositionally biased region" description="Basic and acidic residues" evidence="1">
    <location>
        <begin position="17"/>
        <end position="33"/>
    </location>
</feature>
<dbReference type="Proteomes" id="UP000235464">
    <property type="component" value="Chromosome I"/>
</dbReference>
<reference evidence="3" key="1">
    <citation type="submission" date="2017-11" db="EMBL/GenBank/DDBJ databases">
        <authorList>
            <person name="Wibberg D."/>
        </authorList>
    </citation>
    <scope>NUCLEOTIDE SEQUENCE [LARGE SCALE GENOMIC DNA]</scope>
</reference>
<evidence type="ECO:0000313" key="2">
    <source>
        <dbReference type="EMBL" id="SOR77388.1"/>
    </source>
</evidence>
<feature type="region of interest" description="Disordered" evidence="1">
    <location>
        <begin position="1"/>
        <end position="48"/>
    </location>
</feature>
<evidence type="ECO:0000256" key="1">
    <source>
        <dbReference type="SAM" id="MobiDB-lite"/>
    </source>
</evidence>
<feature type="region of interest" description="Disordered" evidence="1">
    <location>
        <begin position="101"/>
        <end position="121"/>
    </location>
</feature>
<evidence type="ECO:0000313" key="3">
    <source>
        <dbReference type="Proteomes" id="UP000235464"/>
    </source>
</evidence>
<gene>
    <name evidence="2" type="ORF">SCNRRL3882_0860</name>
</gene>